<protein>
    <recommendedName>
        <fullName evidence="3">C3H1-type domain-containing protein</fullName>
    </recommendedName>
</protein>
<keyword evidence="1" id="KW-0479">Metal-binding</keyword>
<name>A0AAV4DQE0_9GAST</name>
<sequence>MASPWPTSLDAIQEYGFTLACFNGCYAGMDMASPWPAAMDAMQGYGFIQVCCNGCYAGIWLHTGLLQWMLCRDMISSRPAAMDVMQGYDFIQACCNGCYAGYEGDMTSSQPATDSSASLSEIAALFDQITLQELKSECGGLQTLLRNHSHVFQVTGGRVKLRDFSQADPWKGSNPQKRQANRAKRGEHQDMRKTTLCWFHEYHPDGCPRSDTDCLFAHGQAELKDKPDWRNLKVKPTFETTASGQIYKAEDIGIPEDHIHHENQDDASNEEQAEQENHDLLPRPQQGSELQEEVERENREDDINVDANDEDLQKRGHKRTRNPAEWKRNVQKRLKYTGKDFIYGALNQHSNGVLKPSKQGQYDKHKKVKETVVQDVRDQINSLAAIDSHYCRARTNKKCLNASLSVAKMYRLYEEAYKEHERTSIDKYRRIFDEEFNLAFHKPKKGQCEICTSQRNNPTDEEKESFEEPLSNKFKAREIIEQEKLSAKTPLKRSCAFDMELILHCWHGKSSIF</sequence>
<dbReference type="InterPro" id="IPR000571">
    <property type="entry name" value="Znf_CCCH"/>
</dbReference>
<evidence type="ECO:0000259" key="3">
    <source>
        <dbReference type="PROSITE" id="PS50103"/>
    </source>
</evidence>
<keyword evidence="1" id="KW-0863">Zinc-finger</keyword>
<keyword evidence="1" id="KW-0862">Zinc</keyword>
<feature type="zinc finger region" description="C3H1-type" evidence="1">
    <location>
        <begin position="191"/>
        <end position="221"/>
    </location>
</feature>
<evidence type="ECO:0000313" key="4">
    <source>
        <dbReference type="EMBL" id="GFO46482.1"/>
    </source>
</evidence>
<feature type="domain" description="C3H1-type" evidence="3">
    <location>
        <begin position="191"/>
        <end position="221"/>
    </location>
</feature>
<gene>
    <name evidence="4" type="ORF">PoB_007298700</name>
</gene>
<dbReference type="EMBL" id="BLXT01008186">
    <property type="protein sequence ID" value="GFO46482.1"/>
    <property type="molecule type" value="Genomic_DNA"/>
</dbReference>
<organism evidence="4 5">
    <name type="scientific">Plakobranchus ocellatus</name>
    <dbReference type="NCBI Taxonomy" id="259542"/>
    <lineage>
        <taxon>Eukaryota</taxon>
        <taxon>Metazoa</taxon>
        <taxon>Spiralia</taxon>
        <taxon>Lophotrochozoa</taxon>
        <taxon>Mollusca</taxon>
        <taxon>Gastropoda</taxon>
        <taxon>Heterobranchia</taxon>
        <taxon>Euthyneura</taxon>
        <taxon>Panpulmonata</taxon>
        <taxon>Sacoglossa</taxon>
        <taxon>Placobranchoidea</taxon>
        <taxon>Plakobranchidae</taxon>
        <taxon>Plakobranchus</taxon>
    </lineage>
</organism>
<feature type="region of interest" description="Disordered" evidence="2">
    <location>
        <begin position="165"/>
        <end position="188"/>
    </location>
</feature>
<keyword evidence="5" id="KW-1185">Reference proteome</keyword>
<dbReference type="PANTHER" id="PTHR10773">
    <property type="entry name" value="DNA-DIRECTED RNA POLYMERASES I, II, AND III SUBUNIT RPABC2"/>
    <property type="match status" value="1"/>
</dbReference>
<evidence type="ECO:0000313" key="5">
    <source>
        <dbReference type="Proteomes" id="UP000735302"/>
    </source>
</evidence>
<comment type="caution">
    <text evidence="4">The sequence shown here is derived from an EMBL/GenBank/DDBJ whole genome shotgun (WGS) entry which is preliminary data.</text>
</comment>
<dbReference type="PANTHER" id="PTHR10773:SF19">
    <property type="match status" value="1"/>
</dbReference>
<proteinExistence type="predicted"/>
<dbReference type="Proteomes" id="UP000735302">
    <property type="component" value="Unassembled WGS sequence"/>
</dbReference>
<evidence type="ECO:0000256" key="1">
    <source>
        <dbReference type="PROSITE-ProRule" id="PRU00723"/>
    </source>
</evidence>
<reference evidence="4 5" key="1">
    <citation type="journal article" date="2021" name="Elife">
        <title>Chloroplast acquisition without the gene transfer in kleptoplastic sea slugs, Plakobranchus ocellatus.</title>
        <authorList>
            <person name="Maeda T."/>
            <person name="Takahashi S."/>
            <person name="Yoshida T."/>
            <person name="Shimamura S."/>
            <person name="Takaki Y."/>
            <person name="Nagai Y."/>
            <person name="Toyoda A."/>
            <person name="Suzuki Y."/>
            <person name="Arimoto A."/>
            <person name="Ishii H."/>
            <person name="Satoh N."/>
            <person name="Nishiyama T."/>
            <person name="Hasebe M."/>
            <person name="Maruyama T."/>
            <person name="Minagawa J."/>
            <person name="Obokata J."/>
            <person name="Shigenobu S."/>
        </authorList>
    </citation>
    <scope>NUCLEOTIDE SEQUENCE [LARGE SCALE GENOMIC DNA]</scope>
</reference>
<accession>A0AAV4DQE0</accession>
<dbReference type="PROSITE" id="PS50103">
    <property type="entry name" value="ZF_C3H1"/>
    <property type="match status" value="1"/>
</dbReference>
<evidence type="ECO:0000256" key="2">
    <source>
        <dbReference type="SAM" id="MobiDB-lite"/>
    </source>
</evidence>
<feature type="region of interest" description="Disordered" evidence="2">
    <location>
        <begin position="260"/>
        <end position="326"/>
    </location>
</feature>
<dbReference type="GO" id="GO:0008270">
    <property type="term" value="F:zinc ion binding"/>
    <property type="evidence" value="ECO:0007669"/>
    <property type="project" value="UniProtKB-KW"/>
</dbReference>
<feature type="compositionally biased region" description="Acidic residues" evidence="2">
    <location>
        <begin position="265"/>
        <end position="274"/>
    </location>
</feature>
<dbReference type="AlphaFoldDB" id="A0AAV4DQE0"/>